<dbReference type="GO" id="GO:0019005">
    <property type="term" value="C:SCF ubiquitin ligase complex"/>
    <property type="evidence" value="ECO:0007669"/>
    <property type="project" value="TreeGrafter"/>
</dbReference>
<name>A0AAN8WMI6_HALRR</name>
<keyword evidence="2" id="KW-1185">Reference proteome</keyword>
<protein>
    <recommendedName>
        <fullName evidence="3">Transmembrane protein 183</fullName>
    </recommendedName>
</protein>
<dbReference type="PANTHER" id="PTHR20988">
    <property type="entry name" value="TRANSMEMBRANE PROTEIN 183A-RELATED"/>
    <property type="match status" value="1"/>
</dbReference>
<accession>A0AAN8WMI6</accession>
<evidence type="ECO:0008006" key="3">
    <source>
        <dbReference type="Google" id="ProtNLM"/>
    </source>
</evidence>
<sequence length="361" mass="41842">MPKRNSKLKKHRNEKGRNSNVHLLGELTVNDFANSEVERKGYSLKMGLATMMKTQTQDITEDDRAWDEKDEEEFEENGLDSVVKFNRGTKRHQNLNEITEGVEYPLDIWFLISEKINPEDVGRFAAICQATYYVVSTARFWFTLHRRYYKWTAKLPERLDIHILDNLRGLKATVIRSLFYLYVPFSTLIAKEEPLSGHPAKLTGAQCVLQWHNKPKNYHRYIFLFAKQVKVINRPQNHPQSLPDLLKDSAVHCNADEGCYILEAKSNAVCHIPMAIGNYLHSGQIGLSAGLCNHRLQMTVGPEYLLPRNNPGMRRGHKLSTTEIFQIMIEPVLDVRIYPWWHPHYLTILHDSYKGVADVNW</sequence>
<dbReference type="InterPro" id="IPR026509">
    <property type="entry name" value="TMEM183"/>
</dbReference>
<dbReference type="Proteomes" id="UP001381693">
    <property type="component" value="Unassembled WGS sequence"/>
</dbReference>
<evidence type="ECO:0000313" key="2">
    <source>
        <dbReference type="Proteomes" id="UP001381693"/>
    </source>
</evidence>
<organism evidence="1 2">
    <name type="scientific">Halocaridina rubra</name>
    <name type="common">Hawaiian red shrimp</name>
    <dbReference type="NCBI Taxonomy" id="373956"/>
    <lineage>
        <taxon>Eukaryota</taxon>
        <taxon>Metazoa</taxon>
        <taxon>Ecdysozoa</taxon>
        <taxon>Arthropoda</taxon>
        <taxon>Crustacea</taxon>
        <taxon>Multicrustacea</taxon>
        <taxon>Malacostraca</taxon>
        <taxon>Eumalacostraca</taxon>
        <taxon>Eucarida</taxon>
        <taxon>Decapoda</taxon>
        <taxon>Pleocyemata</taxon>
        <taxon>Caridea</taxon>
        <taxon>Atyoidea</taxon>
        <taxon>Atyidae</taxon>
        <taxon>Halocaridina</taxon>
    </lineage>
</organism>
<comment type="caution">
    <text evidence="1">The sequence shown here is derived from an EMBL/GenBank/DDBJ whole genome shotgun (WGS) entry which is preliminary data.</text>
</comment>
<proteinExistence type="predicted"/>
<gene>
    <name evidence="1" type="ORF">SK128_002570</name>
</gene>
<dbReference type="AlphaFoldDB" id="A0AAN8WMI6"/>
<dbReference type="EMBL" id="JAXCGZ010021407">
    <property type="protein sequence ID" value="KAK7051436.1"/>
    <property type="molecule type" value="Genomic_DNA"/>
</dbReference>
<dbReference type="GO" id="GO:0031647">
    <property type="term" value="P:regulation of protein stability"/>
    <property type="evidence" value="ECO:0007669"/>
    <property type="project" value="TreeGrafter"/>
</dbReference>
<reference evidence="1 2" key="1">
    <citation type="submission" date="2023-11" db="EMBL/GenBank/DDBJ databases">
        <title>Halocaridina rubra genome assembly.</title>
        <authorList>
            <person name="Smith C."/>
        </authorList>
    </citation>
    <scope>NUCLEOTIDE SEQUENCE [LARGE SCALE GENOMIC DNA]</scope>
    <source>
        <strain evidence="1">EP-1</strain>
        <tissue evidence="1">Whole</tissue>
    </source>
</reference>
<evidence type="ECO:0000313" key="1">
    <source>
        <dbReference type="EMBL" id="KAK7051436.1"/>
    </source>
</evidence>
<dbReference type="PANTHER" id="PTHR20988:SF2">
    <property type="entry name" value="TRANSMEMBRANE PROTEIN 183A-RELATED"/>
    <property type="match status" value="1"/>
</dbReference>